<evidence type="ECO:0000259" key="4">
    <source>
        <dbReference type="SMART" id="SM00563"/>
    </source>
</evidence>
<keyword evidence="2 5" id="KW-0012">Acyltransferase</keyword>
<evidence type="ECO:0000256" key="2">
    <source>
        <dbReference type="ARBA" id="ARBA00023315"/>
    </source>
</evidence>
<evidence type="ECO:0000256" key="1">
    <source>
        <dbReference type="ARBA" id="ARBA00022679"/>
    </source>
</evidence>
<dbReference type="SUPFAM" id="SSF69593">
    <property type="entry name" value="Glycerol-3-phosphate (1)-acyltransferase"/>
    <property type="match status" value="1"/>
</dbReference>
<dbReference type="GO" id="GO:0006654">
    <property type="term" value="P:phosphatidic acid biosynthetic process"/>
    <property type="evidence" value="ECO:0007669"/>
    <property type="project" value="TreeGrafter"/>
</dbReference>
<feature type="domain" description="Phospholipid/glycerol acyltransferase" evidence="4">
    <location>
        <begin position="48"/>
        <end position="166"/>
    </location>
</feature>
<evidence type="ECO:0000256" key="3">
    <source>
        <dbReference type="SAM" id="MobiDB-lite"/>
    </source>
</evidence>
<accession>A0A285VM74</accession>
<dbReference type="PANTHER" id="PTHR10434:SF55">
    <property type="entry name" value="POSSIBLE ACYLTRANSFERASE"/>
    <property type="match status" value="1"/>
</dbReference>
<evidence type="ECO:0000313" key="5">
    <source>
        <dbReference type="EMBL" id="SOC55184.1"/>
    </source>
</evidence>
<sequence>MTTVKRRPIRQRVPWSYRAVIGTLRPVLMGITRRDWSGGEHIPASGAFIVASNHYSEVDPLMLAHFLVDHGRPPFFLAKSSLFAVPVLGAALRSLEHVPVHRATSRATDALAAARAALAEGKCIAIMPEGTLTRDPDLWPMKARPGVGRLALTSGAPVVPVGQWGAQEVLARYARRPGNLLRRPIQKVRAGPPVDLSDLMARKDDPRAHAEATARVMAAVTGLVAELRGETPPDTPYEMKAGERHRRPSS</sequence>
<keyword evidence="1 5" id="KW-0808">Transferase</keyword>
<name>A0A285VM74_9MICO</name>
<organism evidence="5 6">
    <name type="scientific">Ornithinimicrobium cerasi</name>
    <dbReference type="NCBI Taxonomy" id="2248773"/>
    <lineage>
        <taxon>Bacteria</taxon>
        <taxon>Bacillati</taxon>
        <taxon>Actinomycetota</taxon>
        <taxon>Actinomycetes</taxon>
        <taxon>Micrococcales</taxon>
        <taxon>Ornithinimicrobiaceae</taxon>
        <taxon>Ornithinimicrobium</taxon>
    </lineage>
</organism>
<dbReference type="CDD" id="cd07989">
    <property type="entry name" value="LPLAT_AGPAT-like"/>
    <property type="match status" value="1"/>
</dbReference>
<dbReference type="InterPro" id="IPR002123">
    <property type="entry name" value="Plipid/glycerol_acylTrfase"/>
</dbReference>
<protein>
    <submittedName>
        <fullName evidence="5">1-acyl-sn-glycerol-3-phosphate acyltransferases</fullName>
    </submittedName>
</protein>
<keyword evidence="6" id="KW-1185">Reference proteome</keyword>
<dbReference type="EMBL" id="OBQK01000004">
    <property type="protein sequence ID" value="SOC55184.1"/>
    <property type="molecule type" value="Genomic_DNA"/>
</dbReference>
<proteinExistence type="predicted"/>
<dbReference type="GO" id="GO:0003841">
    <property type="term" value="F:1-acylglycerol-3-phosphate O-acyltransferase activity"/>
    <property type="evidence" value="ECO:0007669"/>
    <property type="project" value="TreeGrafter"/>
</dbReference>
<dbReference type="SMART" id="SM00563">
    <property type="entry name" value="PlsC"/>
    <property type="match status" value="1"/>
</dbReference>
<evidence type="ECO:0000313" key="6">
    <source>
        <dbReference type="Proteomes" id="UP000219688"/>
    </source>
</evidence>
<dbReference type="Proteomes" id="UP000219688">
    <property type="component" value="Unassembled WGS sequence"/>
</dbReference>
<feature type="region of interest" description="Disordered" evidence="3">
    <location>
        <begin position="226"/>
        <end position="250"/>
    </location>
</feature>
<dbReference type="AlphaFoldDB" id="A0A285VM74"/>
<dbReference type="GO" id="GO:0005886">
    <property type="term" value="C:plasma membrane"/>
    <property type="evidence" value="ECO:0007669"/>
    <property type="project" value="TreeGrafter"/>
</dbReference>
<dbReference type="PANTHER" id="PTHR10434">
    <property type="entry name" value="1-ACYL-SN-GLYCEROL-3-PHOSPHATE ACYLTRANSFERASE"/>
    <property type="match status" value="1"/>
</dbReference>
<dbReference type="STRING" id="1122622.GCA_000421185_00828"/>
<reference evidence="6" key="1">
    <citation type="submission" date="2017-08" db="EMBL/GenBank/DDBJ databases">
        <authorList>
            <person name="Varghese N."/>
            <person name="Submissions S."/>
        </authorList>
    </citation>
    <scope>NUCLEOTIDE SEQUENCE [LARGE SCALE GENOMIC DNA]</scope>
    <source>
        <strain evidence="6">USBA17B2</strain>
    </source>
</reference>
<gene>
    <name evidence="5" type="ORF">SAMN05421879_104241</name>
</gene>
<dbReference type="RefSeq" id="WP_097187867.1">
    <property type="nucleotide sequence ID" value="NZ_OBQK01000004.1"/>
</dbReference>
<dbReference type="Pfam" id="PF01553">
    <property type="entry name" value="Acyltransferase"/>
    <property type="match status" value="1"/>
</dbReference>